<evidence type="ECO:0000313" key="2">
    <source>
        <dbReference type="EMBL" id="QEW35693.1"/>
    </source>
</evidence>
<dbReference type="Gene3D" id="2.40.128.130">
    <property type="entry name" value="Autotransporter beta-domain"/>
    <property type="match status" value="1"/>
</dbReference>
<evidence type="ECO:0000313" key="3">
    <source>
        <dbReference type="Proteomes" id="UP000326091"/>
    </source>
</evidence>
<dbReference type="Pfam" id="PF13568">
    <property type="entry name" value="OMP_b-brl_2"/>
    <property type="match status" value="1"/>
</dbReference>
<dbReference type="AlphaFoldDB" id="A0A5P3ARI6"/>
<protein>
    <recommendedName>
        <fullName evidence="1">Outer membrane protein beta-barrel domain-containing protein</fullName>
    </recommendedName>
</protein>
<feature type="domain" description="Outer membrane protein beta-barrel" evidence="1">
    <location>
        <begin position="27"/>
        <end position="207"/>
    </location>
</feature>
<reference evidence="2 3" key="1">
    <citation type="submission" date="2019-09" db="EMBL/GenBank/DDBJ databases">
        <title>Commensal-derived Metabolites Govern Vibrio cholerae Pathogenesis in Host.</title>
        <authorList>
            <person name="Yoon S.S."/>
            <person name="Yoon M.Y."/>
        </authorList>
    </citation>
    <scope>NUCLEOTIDE SEQUENCE [LARGE SCALE GENOMIC DNA]</scope>
    <source>
        <strain evidence="2 3">VIC01</strain>
    </source>
</reference>
<dbReference type="RefSeq" id="WP_229108703.1">
    <property type="nucleotide sequence ID" value="NZ_CACRTA010000052.1"/>
</dbReference>
<dbReference type="InterPro" id="IPR025665">
    <property type="entry name" value="Beta-barrel_OMP_2"/>
</dbReference>
<organism evidence="2 3">
    <name type="scientific">Phocaeicola vulgatus</name>
    <name type="common">Bacteroides vulgatus</name>
    <dbReference type="NCBI Taxonomy" id="821"/>
    <lineage>
        <taxon>Bacteria</taxon>
        <taxon>Pseudomonadati</taxon>
        <taxon>Bacteroidota</taxon>
        <taxon>Bacteroidia</taxon>
        <taxon>Bacteroidales</taxon>
        <taxon>Bacteroidaceae</taxon>
        <taxon>Phocaeicola</taxon>
    </lineage>
</organism>
<accession>A0A5P3ARI6</accession>
<evidence type="ECO:0000259" key="1">
    <source>
        <dbReference type="Pfam" id="PF13568"/>
    </source>
</evidence>
<dbReference type="InterPro" id="IPR036709">
    <property type="entry name" value="Autotransporte_beta_dom_sf"/>
</dbReference>
<gene>
    <name evidence="2" type="ORF">VIC01_01191</name>
</gene>
<sequence>MKQRMKLRILFVCLIVLGGVGSLLAQVKVGVQAGANVSGFASSSSMPAENSSQMGYQLGVTADYEFNNHLVLTSGLSFIRRNGKLELGQNYYPSDGSFMRFPRVETAVNYLQSPLTVGYRFHCGDGFSLTPSVGLYAAYGLGAGSCALDVKAENGEISSEGWKPLQGNREHGLNGLRRWDWGGTAVLKAIIGRHYMAELSYSLGIMKAQTMYGLRNSTFQLSVGYRF</sequence>
<proteinExistence type="predicted"/>
<name>A0A5P3ARI6_PHOVU</name>
<dbReference type="Proteomes" id="UP000326091">
    <property type="component" value="Chromosome"/>
</dbReference>
<dbReference type="EMBL" id="CP043529">
    <property type="protein sequence ID" value="QEW35693.1"/>
    <property type="molecule type" value="Genomic_DNA"/>
</dbReference>